<name>A0A3M7PGD5_BRAPC</name>
<comment type="caution">
    <text evidence="1">The sequence shown here is derived from an EMBL/GenBank/DDBJ whole genome shotgun (WGS) entry which is preliminary data.</text>
</comment>
<sequence length="47" mass="5306">ILTKILTTGTQYTGVFFSFSGLQVDNYDTLVEITKNFQTLKSTNLED</sequence>
<evidence type="ECO:0000313" key="1">
    <source>
        <dbReference type="EMBL" id="RMZ98089.1"/>
    </source>
</evidence>
<protein>
    <submittedName>
        <fullName evidence="1">Uncharacterized protein</fullName>
    </submittedName>
</protein>
<feature type="non-terminal residue" evidence="1">
    <location>
        <position position="1"/>
    </location>
</feature>
<accession>A0A3M7PGD5</accession>
<organism evidence="1 2">
    <name type="scientific">Brachionus plicatilis</name>
    <name type="common">Marine rotifer</name>
    <name type="synonym">Brachionus muelleri</name>
    <dbReference type="NCBI Taxonomy" id="10195"/>
    <lineage>
        <taxon>Eukaryota</taxon>
        <taxon>Metazoa</taxon>
        <taxon>Spiralia</taxon>
        <taxon>Gnathifera</taxon>
        <taxon>Rotifera</taxon>
        <taxon>Eurotatoria</taxon>
        <taxon>Monogononta</taxon>
        <taxon>Pseudotrocha</taxon>
        <taxon>Ploima</taxon>
        <taxon>Brachionidae</taxon>
        <taxon>Brachionus</taxon>
    </lineage>
</organism>
<keyword evidence="2" id="KW-1185">Reference proteome</keyword>
<dbReference type="EMBL" id="REGN01010989">
    <property type="protein sequence ID" value="RMZ98089.1"/>
    <property type="molecule type" value="Genomic_DNA"/>
</dbReference>
<reference evidence="1 2" key="1">
    <citation type="journal article" date="2018" name="Sci. Rep.">
        <title>Genomic signatures of local adaptation to the degree of environmental predictability in rotifers.</title>
        <authorList>
            <person name="Franch-Gras L."/>
            <person name="Hahn C."/>
            <person name="Garcia-Roger E.M."/>
            <person name="Carmona M.J."/>
            <person name="Serra M."/>
            <person name="Gomez A."/>
        </authorList>
    </citation>
    <scope>NUCLEOTIDE SEQUENCE [LARGE SCALE GENOMIC DNA]</scope>
    <source>
        <strain evidence="1">HYR1</strain>
    </source>
</reference>
<evidence type="ECO:0000313" key="2">
    <source>
        <dbReference type="Proteomes" id="UP000276133"/>
    </source>
</evidence>
<gene>
    <name evidence="1" type="ORF">BpHYR1_009701</name>
</gene>
<dbReference type="AlphaFoldDB" id="A0A3M7PGD5"/>
<dbReference type="Proteomes" id="UP000276133">
    <property type="component" value="Unassembled WGS sequence"/>
</dbReference>
<proteinExistence type="predicted"/>